<accession>A0ACC8XD20</accession>
<name>A0ACC8XD20_9FIRM</name>
<keyword evidence="2" id="KW-1185">Reference proteome</keyword>
<sequence>MRMKFEEVEILGEKVNAQDKLEILRESLPEGEIQHTLDTLIAKKFIYNGITDKEEMYEYIRQELIYS</sequence>
<comment type="caution">
    <text evidence="1">The sequence shown here is derived from an EMBL/GenBank/DDBJ whole genome shotgun (WGS) entry which is preliminary data.</text>
</comment>
<dbReference type="EMBL" id="LJHD01000234">
    <property type="protein sequence ID" value="ONI40585.1"/>
    <property type="molecule type" value="Genomic_DNA"/>
</dbReference>
<proteinExistence type="predicted"/>
<evidence type="ECO:0000313" key="1">
    <source>
        <dbReference type="EMBL" id="ONI40585.1"/>
    </source>
</evidence>
<evidence type="ECO:0000313" key="2">
    <source>
        <dbReference type="Proteomes" id="UP000188637"/>
    </source>
</evidence>
<dbReference type="Proteomes" id="UP000188637">
    <property type="component" value="Unassembled WGS sequence"/>
</dbReference>
<organism evidence="1 2">
    <name type="scientific">Candidatus Epulonipiscium fishelsonii</name>
    <dbReference type="NCBI Taxonomy" id="77094"/>
    <lineage>
        <taxon>Bacteria</taxon>
        <taxon>Bacillati</taxon>
        <taxon>Bacillota</taxon>
        <taxon>Clostridia</taxon>
        <taxon>Lachnospirales</taxon>
        <taxon>Lachnospiraceae</taxon>
        <taxon>Candidatus Epulonipiscium</taxon>
    </lineage>
</organism>
<reference evidence="1" key="1">
    <citation type="submission" date="2016-08" db="EMBL/GenBank/DDBJ databases">
        <authorList>
            <person name="Ngugi D.K."/>
            <person name="Miyake S."/>
            <person name="Stingl U."/>
        </authorList>
    </citation>
    <scope>NUCLEOTIDE SEQUENCE</scope>
    <source>
        <strain evidence="1">SCG-D08WGA-EpuloA1</strain>
    </source>
</reference>
<gene>
    <name evidence="1" type="ORF">AN640_08625</name>
</gene>
<protein>
    <submittedName>
        <fullName evidence="1">Uncharacterized protein</fullName>
    </submittedName>
</protein>